<dbReference type="Proteomes" id="UP000583454">
    <property type="component" value="Unassembled WGS sequence"/>
</dbReference>
<organism evidence="1 2">
    <name type="scientific">Methylorubrum rhodinum</name>
    <dbReference type="NCBI Taxonomy" id="29428"/>
    <lineage>
        <taxon>Bacteria</taxon>
        <taxon>Pseudomonadati</taxon>
        <taxon>Pseudomonadota</taxon>
        <taxon>Alphaproteobacteria</taxon>
        <taxon>Hyphomicrobiales</taxon>
        <taxon>Methylobacteriaceae</taxon>
        <taxon>Methylorubrum</taxon>
    </lineage>
</organism>
<dbReference type="Gene3D" id="1.10.10.10">
    <property type="entry name" value="Winged helix-like DNA-binding domain superfamily/Winged helix DNA-binding domain"/>
    <property type="match status" value="1"/>
</dbReference>
<reference evidence="1 2" key="1">
    <citation type="submission" date="2020-08" db="EMBL/GenBank/DDBJ databases">
        <title>Genomic Encyclopedia of Type Strains, Phase IV (KMG-IV): sequencing the most valuable type-strain genomes for metagenomic binning, comparative biology and taxonomic classification.</title>
        <authorList>
            <person name="Goeker M."/>
        </authorList>
    </citation>
    <scope>NUCLEOTIDE SEQUENCE [LARGE SCALE GENOMIC DNA]</scope>
    <source>
        <strain evidence="1 2">DSM 2163</strain>
    </source>
</reference>
<accession>A0A840ZQ36</accession>
<dbReference type="GO" id="GO:0003677">
    <property type="term" value="F:DNA binding"/>
    <property type="evidence" value="ECO:0007669"/>
    <property type="project" value="UniProtKB-KW"/>
</dbReference>
<dbReference type="RefSeq" id="WP_183571599.1">
    <property type="nucleotide sequence ID" value="NZ_JACHOP010000017.1"/>
</dbReference>
<dbReference type="AlphaFoldDB" id="A0A840ZQ36"/>
<name>A0A840ZQ36_9HYPH</name>
<evidence type="ECO:0000313" key="1">
    <source>
        <dbReference type="EMBL" id="MBB5758823.1"/>
    </source>
</evidence>
<dbReference type="GO" id="GO:0006355">
    <property type="term" value="P:regulation of DNA-templated transcription"/>
    <property type="evidence" value="ECO:0007669"/>
    <property type="project" value="InterPro"/>
</dbReference>
<keyword evidence="1" id="KW-0238">DNA-binding</keyword>
<dbReference type="InterPro" id="IPR016032">
    <property type="entry name" value="Sig_transdc_resp-reg_C-effctor"/>
</dbReference>
<dbReference type="SUPFAM" id="SSF46894">
    <property type="entry name" value="C-terminal effector domain of the bipartite response regulators"/>
    <property type="match status" value="1"/>
</dbReference>
<protein>
    <submittedName>
        <fullName evidence="1">DNA-binding NarL/FixJ family response regulator</fullName>
    </submittedName>
</protein>
<evidence type="ECO:0000313" key="2">
    <source>
        <dbReference type="Proteomes" id="UP000583454"/>
    </source>
</evidence>
<proteinExistence type="predicted"/>
<dbReference type="EMBL" id="JACHOP010000017">
    <property type="protein sequence ID" value="MBB5758823.1"/>
    <property type="molecule type" value="Genomic_DNA"/>
</dbReference>
<comment type="caution">
    <text evidence="1">The sequence shown here is derived from an EMBL/GenBank/DDBJ whole genome shotgun (WGS) entry which is preliminary data.</text>
</comment>
<gene>
    <name evidence="1" type="ORF">HNR00_003550</name>
</gene>
<keyword evidence="2" id="KW-1185">Reference proteome</keyword>
<dbReference type="InterPro" id="IPR036388">
    <property type="entry name" value="WH-like_DNA-bd_sf"/>
</dbReference>
<sequence length="88" mass="9689">MTFASTELVNDLPRSRVRPDAGIDGLSPRTLLVARMLAGGLSESEVAHAFGRGRTVVERERKRFCDATGAFSRRDIVLACRRFGLEPV</sequence>